<proteinExistence type="predicted"/>
<dbReference type="RefSeq" id="WP_091518466.1">
    <property type="nucleotide sequence ID" value="NZ_LT629772.1"/>
</dbReference>
<evidence type="ECO:0000259" key="1">
    <source>
        <dbReference type="PROSITE" id="PS51819"/>
    </source>
</evidence>
<feature type="domain" description="VOC" evidence="1">
    <location>
        <begin position="1"/>
        <end position="119"/>
    </location>
</feature>
<dbReference type="Proteomes" id="UP000199103">
    <property type="component" value="Chromosome I"/>
</dbReference>
<dbReference type="GO" id="GO:0051213">
    <property type="term" value="F:dioxygenase activity"/>
    <property type="evidence" value="ECO:0007669"/>
    <property type="project" value="UniProtKB-KW"/>
</dbReference>
<dbReference type="Gene3D" id="3.10.180.10">
    <property type="entry name" value="2,3-Dihydroxybiphenyl 1,2-Dioxygenase, domain 1"/>
    <property type="match status" value="1"/>
</dbReference>
<reference evidence="2 3" key="1">
    <citation type="submission" date="2016-10" db="EMBL/GenBank/DDBJ databases">
        <authorList>
            <person name="de Groot N.N."/>
        </authorList>
    </citation>
    <scope>NUCLEOTIDE SEQUENCE [LARGE SCALE GENOMIC DNA]</scope>
    <source>
        <strain evidence="2 3">DSM 21800</strain>
    </source>
</reference>
<name>A0A1H1MP56_9ACTN</name>
<dbReference type="InterPro" id="IPR037523">
    <property type="entry name" value="VOC_core"/>
</dbReference>
<dbReference type="Pfam" id="PF00903">
    <property type="entry name" value="Glyoxalase"/>
    <property type="match status" value="1"/>
</dbReference>
<organism evidence="2 3">
    <name type="scientific">Microlunatus soli</name>
    <dbReference type="NCBI Taxonomy" id="630515"/>
    <lineage>
        <taxon>Bacteria</taxon>
        <taxon>Bacillati</taxon>
        <taxon>Actinomycetota</taxon>
        <taxon>Actinomycetes</taxon>
        <taxon>Propionibacteriales</taxon>
        <taxon>Propionibacteriaceae</taxon>
        <taxon>Microlunatus</taxon>
    </lineage>
</organism>
<dbReference type="STRING" id="630515.SAMN04489812_0202"/>
<protein>
    <submittedName>
        <fullName evidence="2">Catechol 2,3-dioxygenase</fullName>
    </submittedName>
</protein>
<evidence type="ECO:0000313" key="2">
    <source>
        <dbReference type="EMBL" id="SDR88400.1"/>
    </source>
</evidence>
<dbReference type="SUPFAM" id="SSF54593">
    <property type="entry name" value="Glyoxalase/Bleomycin resistance protein/Dihydroxybiphenyl dioxygenase"/>
    <property type="match status" value="1"/>
</dbReference>
<accession>A0A1H1MP56</accession>
<dbReference type="PANTHER" id="PTHR35006">
    <property type="entry name" value="GLYOXALASE FAMILY PROTEIN (AFU_ORTHOLOGUE AFUA_5G14830)"/>
    <property type="match status" value="1"/>
</dbReference>
<keyword evidence="2" id="KW-0560">Oxidoreductase</keyword>
<evidence type="ECO:0000313" key="3">
    <source>
        <dbReference type="Proteomes" id="UP000199103"/>
    </source>
</evidence>
<dbReference type="AlphaFoldDB" id="A0A1H1MP56"/>
<dbReference type="PROSITE" id="PS51819">
    <property type="entry name" value="VOC"/>
    <property type="match status" value="1"/>
</dbReference>
<dbReference type="PANTHER" id="PTHR35006:SF2">
    <property type="entry name" value="GLYOXALASE FAMILY PROTEIN (AFU_ORTHOLOGUE AFUA_5G14830)"/>
    <property type="match status" value="1"/>
</dbReference>
<dbReference type="CDD" id="cd07262">
    <property type="entry name" value="VOC_like"/>
    <property type="match status" value="1"/>
</dbReference>
<gene>
    <name evidence="2" type="ORF">SAMN04489812_0202</name>
</gene>
<dbReference type="InterPro" id="IPR029068">
    <property type="entry name" value="Glyas_Bleomycin-R_OHBP_Dase"/>
</dbReference>
<sequence>MLDHFGINVADMATASAFYDKVLGVLGHRRIMDFDVAIGYGTTEPDFWISTFDGVGANREMHVAFTAPDAATVRAFGEAAESLGAEILHAPRLWPEYHEHYYAVFVRDTEGNNVEAVCQTADEGD</sequence>
<dbReference type="EMBL" id="LT629772">
    <property type="protein sequence ID" value="SDR88400.1"/>
    <property type="molecule type" value="Genomic_DNA"/>
</dbReference>
<dbReference type="OrthoDB" id="5242506at2"/>
<keyword evidence="3" id="KW-1185">Reference proteome</keyword>
<keyword evidence="2" id="KW-0223">Dioxygenase</keyword>
<dbReference type="InterPro" id="IPR004360">
    <property type="entry name" value="Glyas_Fos-R_dOase_dom"/>
</dbReference>